<feature type="compositionally biased region" description="Basic and acidic residues" evidence="12">
    <location>
        <begin position="1"/>
        <end position="28"/>
    </location>
</feature>
<dbReference type="SUPFAM" id="SSF140111">
    <property type="entry name" value="Endosomal sorting complex assembly domain"/>
    <property type="match status" value="1"/>
</dbReference>
<keyword evidence="6 10" id="KW-0653">Protein transport</keyword>
<evidence type="ECO:0000259" key="13">
    <source>
        <dbReference type="PROSITE" id="PS51314"/>
    </source>
</evidence>
<dbReference type="InterPro" id="IPR007252">
    <property type="entry name" value="Nup84/Nup107"/>
</dbReference>
<comment type="function">
    <text evidence="11">Functions as a component of the nuclear pore complex (NPC).</text>
</comment>
<reference evidence="14 15" key="1">
    <citation type="submission" date="2017-06" db="EMBL/GenBank/DDBJ databases">
        <title>Ant-infecting Ophiocordyceps genomes reveal a high diversity of potential behavioral manipulation genes and a possible major role for enterotoxins.</title>
        <authorList>
            <person name="De Bekker C."/>
            <person name="Evans H.C."/>
            <person name="Brachmann A."/>
            <person name="Hughes D.P."/>
        </authorList>
    </citation>
    <scope>NUCLEOTIDE SEQUENCE [LARGE SCALE GENOMIC DNA]</scope>
    <source>
        <strain evidence="14 15">Map16</strain>
    </source>
</reference>
<dbReference type="PANTHER" id="PTHR13003">
    <property type="entry name" value="NUP107-RELATED"/>
    <property type="match status" value="1"/>
</dbReference>
<dbReference type="GO" id="GO:0006606">
    <property type="term" value="P:protein import into nucleus"/>
    <property type="evidence" value="ECO:0007669"/>
    <property type="project" value="TreeGrafter"/>
</dbReference>
<evidence type="ECO:0000256" key="5">
    <source>
        <dbReference type="ARBA" id="ARBA00022816"/>
    </source>
</evidence>
<evidence type="ECO:0000256" key="12">
    <source>
        <dbReference type="SAM" id="MobiDB-lite"/>
    </source>
</evidence>
<feature type="region of interest" description="Disordered" evidence="12">
    <location>
        <begin position="73"/>
        <end position="100"/>
    </location>
</feature>
<evidence type="ECO:0000256" key="8">
    <source>
        <dbReference type="ARBA" id="ARBA00023132"/>
    </source>
</evidence>
<dbReference type="Gene3D" id="1.20.190.50">
    <property type="match status" value="1"/>
</dbReference>
<dbReference type="Pfam" id="PF04121">
    <property type="entry name" value="Nup84_Nup100"/>
    <property type="match status" value="1"/>
</dbReference>
<comment type="caution">
    <text evidence="14">The sequence shown here is derived from an EMBL/GenBank/DDBJ whole genome shotgun (WGS) entry which is preliminary data.</text>
</comment>
<name>A0A2C5Z4A7_9HYPO</name>
<dbReference type="GO" id="GO:0017056">
    <property type="term" value="F:structural constituent of nuclear pore"/>
    <property type="evidence" value="ECO:0007669"/>
    <property type="project" value="UniProtKB-UniRule"/>
</dbReference>
<dbReference type="Gene3D" id="1.10.287.660">
    <property type="entry name" value="Helix hairpin bin"/>
    <property type="match status" value="1"/>
</dbReference>
<feature type="region of interest" description="Disordered" evidence="12">
    <location>
        <begin position="1"/>
        <end position="30"/>
    </location>
</feature>
<dbReference type="AlphaFoldDB" id="A0A2C5Z4A7"/>
<dbReference type="Pfam" id="PF07200">
    <property type="entry name" value="Mod_r"/>
    <property type="match status" value="1"/>
</dbReference>
<keyword evidence="9 11" id="KW-0539">Nucleus</keyword>
<evidence type="ECO:0000256" key="11">
    <source>
        <dbReference type="RuleBase" id="RU365072"/>
    </source>
</evidence>
<keyword evidence="5" id="KW-0509">mRNA transport</keyword>
<dbReference type="GO" id="GO:0072666">
    <property type="term" value="P:establishment of protein localization to vacuole"/>
    <property type="evidence" value="ECO:0007669"/>
    <property type="project" value="UniProtKB-ARBA"/>
</dbReference>
<evidence type="ECO:0000256" key="3">
    <source>
        <dbReference type="ARBA" id="ARBA00022448"/>
    </source>
</evidence>
<dbReference type="InterPro" id="IPR037202">
    <property type="entry name" value="ESCRT_assembly_dom"/>
</dbReference>
<gene>
    <name evidence="14" type="ORF">CDD80_2961</name>
</gene>
<evidence type="ECO:0000256" key="6">
    <source>
        <dbReference type="ARBA" id="ARBA00022927"/>
    </source>
</evidence>
<protein>
    <recommendedName>
        <fullName evidence="11">Nuclear pore complex protein</fullName>
    </recommendedName>
</protein>
<dbReference type="GO" id="GO:0000973">
    <property type="term" value="P:post-transcriptional tethering of RNA polymerase II gene DNA at nuclear periphery"/>
    <property type="evidence" value="ECO:0007669"/>
    <property type="project" value="TreeGrafter"/>
</dbReference>
<sequence length="1185" mass="132295">MDSEKEPKEAANGKESTSKRADKQKEKITPSPLVESFANALDGCLVPIMSAAEKRAHILDLPRKFHESAIRRLMQKRPKRSHDDVDMDADDMENPRADSRKQEKIKLLEKEVQTWDLVRRLLPLRHSEAQTPTSLFDAAARPLQASSLDVFVKADPVIKERRAVLQWLQTSAASGPDIDELARDLQQNADRGDIIAHGWLHTRSRIKLRKSVTAWPHLLDKQAPGVAASHTSSDGSPLVTHLDPDAATRQDCKLEPQDEFFERAIWLGCFEHLRRGSSLHIIQEWCRERTEMWRAISMSGLLLTADGEERLTETPPASLVLWRRMCLSLARIGGTKDHERAVYGLLSGDISSVERVAKSWDDYLFAHFNALVRSQIDTFLLGLCPPKLVSQLAKDFPSMDVTQLHVGLSSVEKRLITTLESQPDTRQEALEPHKALQASLIAKDLESHLNEQARVLMDDAKEDGKSWLQLSGLLWPRTKDDSARDKVFRLKQHDGLRIVSHVCVLVALLRQQDRKDGGSIFHGLSRSDEALEIIIAAYTDLLERANLKELIPLYCSVLQSPRRYEVLGWNMIKEKDAARRMSQLKIMSKVGINVLEFVETLPRLVFGQIDKAGDGGAMVGDKPFKIVVAGPENSKIERVISPGFFDEFQTDMSTSDEQIIRSLEWLLLVEAAWPEVLRIGVKAYKLFYRKMDLLAARRLMERVQFAAILQALSDEDMDAALSDDVDFWVRHLEQSGITSAKPEQVMTDARDYRDLENLAKALDSLEDVGSRMKCLPQCLNLGDSKEKDESNDLMASTGENVWRQLGHDVKVMRERMDPLLKGWLLASIEAGDSELRQLRQRFLPEATLAMVTGLQVAGMGYSRDMLLESMDLATAIAEPDSDLSKSLMEAGRMRELVNAFAACSRSLATIKGDKRASVSSSKKLREKGWSRDLWQVTIRARHAMAGLPPGSGTVAASTPPAPPPKPGSHDTSRMGTPAPPAPADDSLGDGAATKPFPQSDIGPDPGPGWLPALLRDKSAQQLAELLSSPRLLEALTHAPQAAHATMTATHADLSHALSQNAQLASQLSTQATRLSRQRSSTQAQLLATHGLERQWRQKQSDMDLALAPFSPASLYQRLVQGIHEQAAVCNALEESFLDAEAEADGPASEREVADWVRRYREAKVQLYLRQERKERWDEGRVGGWR</sequence>
<keyword evidence="7 11" id="KW-0811">Translocation</keyword>
<evidence type="ECO:0000256" key="9">
    <source>
        <dbReference type="ARBA" id="ARBA00023242"/>
    </source>
</evidence>
<dbReference type="PANTHER" id="PTHR13003:SF2">
    <property type="entry name" value="NUCLEAR PORE COMPLEX PROTEIN NUP107"/>
    <property type="match status" value="1"/>
</dbReference>
<comment type="subcellular location">
    <subcellularLocation>
        <location evidence="1">Endosome</location>
    </subcellularLocation>
    <subcellularLocation>
        <location evidence="11">Nucleus</location>
        <location evidence="11">Nuclear pore complex</location>
    </subcellularLocation>
    <subcellularLocation>
        <location evidence="11">Nucleus membrane</location>
    </subcellularLocation>
</comment>
<evidence type="ECO:0000313" key="15">
    <source>
        <dbReference type="Proteomes" id="UP000226431"/>
    </source>
</evidence>
<dbReference type="OrthoDB" id="3098at2759"/>
<accession>A0A2C5Z4A7</accession>
<comment type="similarity">
    <text evidence="11">Belongs to the nucleoporin Nup84/Nup107 family.</text>
</comment>
<keyword evidence="11" id="KW-0472">Membrane</keyword>
<keyword evidence="4" id="KW-0967">Endosome</keyword>
<feature type="domain" description="VPS37 C-terminal" evidence="13">
    <location>
        <begin position="1092"/>
        <end position="1185"/>
    </location>
</feature>
<keyword evidence="8 11" id="KW-0906">Nuclear pore complex</keyword>
<evidence type="ECO:0000256" key="1">
    <source>
        <dbReference type="ARBA" id="ARBA00004177"/>
    </source>
</evidence>
<dbReference type="PROSITE" id="PS51314">
    <property type="entry name" value="VPS37_C"/>
    <property type="match status" value="1"/>
</dbReference>
<dbReference type="Proteomes" id="UP000226431">
    <property type="component" value="Unassembled WGS sequence"/>
</dbReference>
<dbReference type="InterPro" id="IPR009851">
    <property type="entry name" value="Mod_r"/>
</dbReference>
<dbReference type="InterPro" id="IPR029012">
    <property type="entry name" value="Helix_hairpin_bin_sf"/>
</dbReference>
<proteinExistence type="inferred from homology"/>
<organism evidence="14 15">
    <name type="scientific">Ophiocordyceps camponoti-rufipedis</name>
    <dbReference type="NCBI Taxonomy" id="2004952"/>
    <lineage>
        <taxon>Eukaryota</taxon>
        <taxon>Fungi</taxon>
        <taxon>Dikarya</taxon>
        <taxon>Ascomycota</taxon>
        <taxon>Pezizomycotina</taxon>
        <taxon>Sordariomycetes</taxon>
        <taxon>Hypocreomycetidae</taxon>
        <taxon>Hypocreales</taxon>
        <taxon>Ophiocordycipitaceae</taxon>
        <taxon>Ophiocordyceps</taxon>
    </lineage>
</organism>
<dbReference type="GO" id="GO:0031080">
    <property type="term" value="C:nuclear pore outer ring"/>
    <property type="evidence" value="ECO:0007669"/>
    <property type="project" value="TreeGrafter"/>
</dbReference>
<dbReference type="GO" id="GO:0031965">
    <property type="term" value="C:nuclear membrane"/>
    <property type="evidence" value="ECO:0007669"/>
    <property type="project" value="UniProtKB-SubCell"/>
</dbReference>
<comment type="similarity">
    <text evidence="2">Belongs to the VPS37 family.</text>
</comment>
<evidence type="ECO:0000256" key="7">
    <source>
        <dbReference type="ARBA" id="ARBA00023010"/>
    </source>
</evidence>
<dbReference type="EMBL" id="NJES01000262">
    <property type="protein sequence ID" value="PHH74630.1"/>
    <property type="molecule type" value="Genomic_DNA"/>
</dbReference>
<dbReference type="Gene3D" id="1.10.3450.20">
    <property type="match status" value="1"/>
</dbReference>
<evidence type="ECO:0000313" key="14">
    <source>
        <dbReference type="EMBL" id="PHH74630.1"/>
    </source>
</evidence>
<comment type="subunit">
    <text evidence="11">Part of the nuclear pore complex (NPC).</text>
</comment>
<dbReference type="GO" id="GO:0043162">
    <property type="term" value="P:ubiquitin-dependent protein catabolic process via the multivesicular body sorting pathway"/>
    <property type="evidence" value="ECO:0007669"/>
    <property type="project" value="UniProtKB-ARBA"/>
</dbReference>
<feature type="region of interest" description="Disordered" evidence="12">
    <location>
        <begin position="945"/>
        <end position="1012"/>
    </location>
</feature>
<dbReference type="STRING" id="2004952.A0A2C5Z4A7"/>
<evidence type="ECO:0000256" key="10">
    <source>
        <dbReference type="PROSITE-ProRule" id="PRU00646"/>
    </source>
</evidence>
<evidence type="ECO:0000256" key="2">
    <source>
        <dbReference type="ARBA" id="ARBA00007617"/>
    </source>
</evidence>
<evidence type="ECO:0000256" key="4">
    <source>
        <dbReference type="ARBA" id="ARBA00022753"/>
    </source>
</evidence>
<keyword evidence="15" id="KW-1185">Reference proteome</keyword>
<dbReference type="GO" id="GO:0000813">
    <property type="term" value="C:ESCRT I complex"/>
    <property type="evidence" value="ECO:0007669"/>
    <property type="project" value="UniProtKB-ARBA"/>
</dbReference>
<keyword evidence="3 10" id="KW-0813">Transport</keyword>
<dbReference type="GO" id="GO:0006406">
    <property type="term" value="P:mRNA export from nucleus"/>
    <property type="evidence" value="ECO:0007669"/>
    <property type="project" value="TreeGrafter"/>
</dbReference>